<organism evidence="5 6">
    <name type="scientific">Selenomonas ruminantium</name>
    <dbReference type="NCBI Taxonomy" id="971"/>
    <lineage>
        <taxon>Bacteria</taxon>
        <taxon>Bacillati</taxon>
        <taxon>Bacillota</taxon>
        <taxon>Negativicutes</taxon>
        <taxon>Selenomonadales</taxon>
        <taxon>Selenomonadaceae</taxon>
        <taxon>Selenomonas</taxon>
    </lineage>
</organism>
<keyword evidence="2" id="KW-0680">Restriction system</keyword>
<sequence length="391" mass="44709">MRMPKLRFKGFTDDWEQRKLGDIVSFSKGSGYSKSDLQEDGTPIILYGRLYTKYETVISDVDTFASEKSNSVFSNGGEVIVPASGETAEDISVASVVDQPGVILGGDLNIITPPQELDSAFLAISISNGKPHSDMAKMAQGKSVVHLHNSDLAKINLPYPSYEEQRQISHQFKSLDYLIALHQRKCDELQKVKKYMLQKMFPKKGEKVPEIRFAGFTDDWEQRKISDMCSISTGKSNTQDKVDDGEYPFYVRSPIIERSTKYLYDEEAVLTVGDGVGTGKVFHYVNGKYDLHQRCYRMYDFTDALNAKYFYHVFSKLFYNRVMSMTAKTSVDSVRMEMIADMKIPTPNIKEQEKVEAVFTNLDNLITLHQRKHETLKEIKKYMLQNMFPEK</sequence>
<dbReference type="GO" id="GO:0003677">
    <property type="term" value="F:DNA binding"/>
    <property type="evidence" value="ECO:0007669"/>
    <property type="project" value="UniProtKB-KW"/>
</dbReference>
<comment type="caution">
    <text evidence="5">The sequence shown here is derived from an EMBL/GenBank/DDBJ whole genome shotgun (WGS) entry which is preliminary data.</text>
</comment>
<evidence type="ECO:0000256" key="1">
    <source>
        <dbReference type="ARBA" id="ARBA00010923"/>
    </source>
</evidence>
<evidence type="ECO:0000313" key="5">
    <source>
        <dbReference type="EMBL" id="MBE6084027.1"/>
    </source>
</evidence>
<evidence type="ECO:0000256" key="3">
    <source>
        <dbReference type="ARBA" id="ARBA00023125"/>
    </source>
</evidence>
<dbReference type="EMBL" id="SVCA01000001">
    <property type="protein sequence ID" value="MBE6084027.1"/>
    <property type="molecule type" value="Genomic_DNA"/>
</dbReference>
<evidence type="ECO:0000259" key="4">
    <source>
        <dbReference type="Pfam" id="PF01420"/>
    </source>
</evidence>
<dbReference type="Proteomes" id="UP000772151">
    <property type="component" value="Unassembled WGS sequence"/>
</dbReference>
<dbReference type="GO" id="GO:0009307">
    <property type="term" value="P:DNA restriction-modification system"/>
    <property type="evidence" value="ECO:0007669"/>
    <property type="project" value="UniProtKB-KW"/>
</dbReference>
<feature type="domain" description="Type I restriction modification DNA specificity" evidence="4">
    <location>
        <begin position="13"/>
        <end position="190"/>
    </location>
</feature>
<keyword evidence="5" id="KW-0378">Hydrolase</keyword>
<dbReference type="GO" id="GO:0004519">
    <property type="term" value="F:endonuclease activity"/>
    <property type="evidence" value="ECO:0007669"/>
    <property type="project" value="UniProtKB-KW"/>
</dbReference>
<proteinExistence type="inferred from homology"/>
<evidence type="ECO:0000256" key="2">
    <source>
        <dbReference type="ARBA" id="ARBA00022747"/>
    </source>
</evidence>
<evidence type="ECO:0000313" key="6">
    <source>
        <dbReference type="Proteomes" id="UP000772151"/>
    </source>
</evidence>
<dbReference type="InterPro" id="IPR044946">
    <property type="entry name" value="Restrct_endonuc_typeI_TRD_sf"/>
</dbReference>
<dbReference type="Pfam" id="PF01420">
    <property type="entry name" value="Methylase_S"/>
    <property type="match status" value="2"/>
</dbReference>
<dbReference type="Gene3D" id="3.90.220.20">
    <property type="entry name" value="DNA methylase specificity domains"/>
    <property type="match status" value="2"/>
</dbReference>
<name>A0A927ZN23_SELRU</name>
<reference evidence="5" key="1">
    <citation type="submission" date="2019-04" db="EMBL/GenBank/DDBJ databases">
        <title>Evolution of Biomass-Degrading Anaerobic Consortia Revealed by Metagenomics.</title>
        <authorList>
            <person name="Peng X."/>
        </authorList>
    </citation>
    <scope>NUCLEOTIDE SEQUENCE</scope>
    <source>
        <strain evidence="5">SIG242</strain>
    </source>
</reference>
<dbReference type="PANTHER" id="PTHR30408">
    <property type="entry name" value="TYPE-1 RESTRICTION ENZYME ECOKI SPECIFICITY PROTEIN"/>
    <property type="match status" value="1"/>
</dbReference>
<protein>
    <submittedName>
        <fullName evidence="5">Restriction endonuclease subunit S</fullName>
    </submittedName>
</protein>
<feature type="domain" description="Type I restriction modification DNA specificity" evidence="4">
    <location>
        <begin position="218"/>
        <end position="377"/>
    </location>
</feature>
<dbReference type="SUPFAM" id="SSF116734">
    <property type="entry name" value="DNA methylase specificity domain"/>
    <property type="match status" value="2"/>
</dbReference>
<keyword evidence="3" id="KW-0238">DNA-binding</keyword>
<accession>A0A927ZN23</accession>
<keyword evidence="5" id="KW-0255">Endonuclease</keyword>
<gene>
    <name evidence="5" type="ORF">E7203_00905</name>
</gene>
<dbReference type="Gene3D" id="1.10.287.1120">
    <property type="entry name" value="Bipartite methylase S protein"/>
    <property type="match status" value="1"/>
</dbReference>
<keyword evidence="5" id="KW-0540">Nuclease</keyword>
<dbReference type="PANTHER" id="PTHR30408:SF12">
    <property type="entry name" value="TYPE I RESTRICTION ENZYME MJAVIII SPECIFICITY SUBUNIT"/>
    <property type="match status" value="1"/>
</dbReference>
<dbReference type="AlphaFoldDB" id="A0A927ZN23"/>
<dbReference type="InterPro" id="IPR052021">
    <property type="entry name" value="Type-I_RS_S_subunit"/>
</dbReference>
<comment type="similarity">
    <text evidence="1">Belongs to the type-I restriction system S methylase family.</text>
</comment>
<dbReference type="InterPro" id="IPR000055">
    <property type="entry name" value="Restrct_endonuc_typeI_TRD"/>
</dbReference>